<evidence type="ECO:0000313" key="3">
    <source>
        <dbReference type="Proteomes" id="UP001153365"/>
    </source>
</evidence>
<dbReference type="AlphaFoldDB" id="A0AAV0BGI8"/>
<name>A0AAV0BGI8_PHAPC</name>
<keyword evidence="3" id="KW-1185">Reference proteome</keyword>
<keyword evidence="1" id="KW-0472">Membrane</keyword>
<accession>A0AAV0BGI8</accession>
<keyword evidence="1" id="KW-0812">Transmembrane</keyword>
<organism evidence="2 3">
    <name type="scientific">Phakopsora pachyrhizi</name>
    <name type="common">Asian soybean rust disease fungus</name>
    <dbReference type="NCBI Taxonomy" id="170000"/>
    <lineage>
        <taxon>Eukaryota</taxon>
        <taxon>Fungi</taxon>
        <taxon>Dikarya</taxon>
        <taxon>Basidiomycota</taxon>
        <taxon>Pucciniomycotina</taxon>
        <taxon>Pucciniomycetes</taxon>
        <taxon>Pucciniales</taxon>
        <taxon>Phakopsoraceae</taxon>
        <taxon>Phakopsora</taxon>
    </lineage>
</organism>
<evidence type="ECO:0000313" key="2">
    <source>
        <dbReference type="EMBL" id="CAH7686418.1"/>
    </source>
</evidence>
<gene>
    <name evidence="2" type="ORF">PPACK8108_LOCUS21063</name>
</gene>
<dbReference type="EMBL" id="CALTRL010005790">
    <property type="protein sequence ID" value="CAH7686418.1"/>
    <property type="molecule type" value="Genomic_DNA"/>
</dbReference>
<keyword evidence="1" id="KW-1133">Transmembrane helix</keyword>
<proteinExistence type="predicted"/>
<sequence length="205" mass="23064">MKLSVFALKRTLMIKFSILILIGTASIYLLGWSLRVGPCSDATMDQPRYQADEEEDGAVGLGLRISNLKEHHDSTLIAIGRMIDNLERYTYPGQSGSQVKSDARELMRLFKKFLKLRWRLEELRSLTVDDDLLGAGEGSLEECSNISELGLRKLISGKTCRAESRSLSQNSIVIAIQSIIDEPENPYRTERSLKQIRTLICLLTS</sequence>
<reference evidence="2" key="1">
    <citation type="submission" date="2022-06" db="EMBL/GenBank/DDBJ databases">
        <authorList>
            <consortium name="SYNGENTA / RWTH Aachen University"/>
        </authorList>
    </citation>
    <scope>NUCLEOTIDE SEQUENCE</scope>
</reference>
<feature type="transmembrane region" description="Helical" evidence="1">
    <location>
        <begin position="12"/>
        <end position="34"/>
    </location>
</feature>
<protein>
    <submittedName>
        <fullName evidence="2">Expressed protein</fullName>
    </submittedName>
</protein>
<comment type="caution">
    <text evidence="2">The sequence shown here is derived from an EMBL/GenBank/DDBJ whole genome shotgun (WGS) entry which is preliminary data.</text>
</comment>
<evidence type="ECO:0000256" key="1">
    <source>
        <dbReference type="SAM" id="Phobius"/>
    </source>
</evidence>
<dbReference type="Proteomes" id="UP001153365">
    <property type="component" value="Unassembled WGS sequence"/>
</dbReference>